<reference evidence="1" key="2">
    <citation type="submission" date="2022-06" db="UniProtKB">
        <authorList>
            <consortium name="EnsemblMetazoa"/>
        </authorList>
    </citation>
    <scope>IDENTIFICATION</scope>
</reference>
<name>A0A8R2NMK2_ACYPI</name>
<evidence type="ECO:0000313" key="2">
    <source>
        <dbReference type="Proteomes" id="UP000007819"/>
    </source>
</evidence>
<sequence>MSSFKAIVDTLINEIENESDKDVNEAIGILTNMRKGQFVVYLFLLHKFLTIINILTCKLQEKSSTLGNSAIIIKSIIKSLEDYKTSECFAEIWSDINKFAKVNNISIENPFQGNKRNRKEPNDLKNFIVTASTSAQYTEPTQSNVQTTEDFYRINAYYVILDTLVTKLKERFSNDSLQMGISVDNFFQLKFEESQFFIDHYQVNLQFLVL</sequence>
<dbReference type="KEGG" id="api:115033790"/>
<dbReference type="OrthoDB" id="6603716at2759"/>
<proteinExistence type="predicted"/>
<dbReference type="PANTHER" id="PTHR46289">
    <property type="entry name" value="52 KDA REPRESSOR OF THE INHIBITOR OF THE PROTEIN KINASE-LIKE PROTEIN-RELATED"/>
    <property type="match status" value="1"/>
</dbReference>
<organism evidence="1 2">
    <name type="scientific">Acyrthosiphon pisum</name>
    <name type="common">Pea aphid</name>
    <dbReference type="NCBI Taxonomy" id="7029"/>
    <lineage>
        <taxon>Eukaryota</taxon>
        <taxon>Metazoa</taxon>
        <taxon>Ecdysozoa</taxon>
        <taxon>Arthropoda</taxon>
        <taxon>Hexapoda</taxon>
        <taxon>Insecta</taxon>
        <taxon>Pterygota</taxon>
        <taxon>Neoptera</taxon>
        <taxon>Paraneoptera</taxon>
        <taxon>Hemiptera</taxon>
        <taxon>Sternorrhyncha</taxon>
        <taxon>Aphidomorpha</taxon>
        <taxon>Aphidoidea</taxon>
        <taxon>Aphididae</taxon>
        <taxon>Macrosiphini</taxon>
        <taxon>Acyrthosiphon</taxon>
    </lineage>
</organism>
<dbReference type="PANTHER" id="PTHR46289:SF19">
    <property type="entry name" value="ZINC FINGER MYM-TYPE CONTAINING 1"/>
    <property type="match status" value="1"/>
</dbReference>
<accession>A0A8R2NMK2</accession>
<dbReference type="RefSeq" id="XP_029343637.1">
    <property type="nucleotide sequence ID" value="XM_029487777.1"/>
</dbReference>
<protein>
    <submittedName>
        <fullName evidence="1">Uncharacterized protein</fullName>
    </submittedName>
</protein>
<keyword evidence="2" id="KW-1185">Reference proteome</keyword>
<reference evidence="2" key="1">
    <citation type="submission" date="2010-06" db="EMBL/GenBank/DDBJ databases">
        <authorList>
            <person name="Jiang H."/>
            <person name="Abraham K."/>
            <person name="Ali S."/>
            <person name="Alsbrooks S.L."/>
            <person name="Anim B.N."/>
            <person name="Anosike U.S."/>
            <person name="Attaway T."/>
            <person name="Bandaranaike D.P."/>
            <person name="Battles P.K."/>
            <person name="Bell S.N."/>
            <person name="Bell A.V."/>
            <person name="Beltran B."/>
            <person name="Bickham C."/>
            <person name="Bustamante Y."/>
            <person name="Caleb T."/>
            <person name="Canada A."/>
            <person name="Cardenas V."/>
            <person name="Carter K."/>
            <person name="Chacko J."/>
            <person name="Chandrabose M.N."/>
            <person name="Chavez D."/>
            <person name="Chavez A."/>
            <person name="Chen L."/>
            <person name="Chu H.-S."/>
            <person name="Claassen K.J."/>
            <person name="Cockrell R."/>
            <person name="Collins M."/>
            <person name="Cooper J.A."/>
            <person name="Cree A."/>
            <person name="Curry S.M."/>
            <person name="Da Y."/>
            <person name="Dao M.D."/>
            <person name="Das B."/>
            <person name="Davila M.-L."/>
            <person name="Davy-Carroll L."/>
            <person name="Denson S."/>
            <person name="Dinh H."/>
            <person name="Ebong V.E."/>
            <person name="Edwards J.R."/>
            <person name="Egan A."/>
            <person name="El-Daye J."/>
            <person name="Escobedo L."/>
            <person name="Fernandez S."/>
            <person name="Fernando P.R."/>
            <person name="Flagg N."/>
            <person name="Forbes L.D."/>
            <person name="Fowler R.G."/>
            <person name="Fu Q."/>
            <person name="Gabisi R.A."/>
            <person name="Ganer J."/>
            <person name="Garbino Pronczuk A."/>
            <person name="Garcia R.M."/>
            <person name="Garner T."/>
            <person name="Garrett T.E."/>
            <person name="Gonzalez D.A."/>
            <person name="Hamid H."/>
            <person name="Hawkins E.S."/>
            <person name="Hirani K."/>
            <person name="Hogues M.E."/>
            <person name="Hollins B."/>
            <person name="Hsiao C.-H."/>
            <person name="Jabil R."/>
            <person name="James M.L."/>
            <person name="Jhangiani S.N."/>
            <person name="Johnson B."/>
            <person name="Johnson Q."/>
            <person name="Joshi V."/>
            <person name="Kalu J.B."/>
            <person name="Kam C."/>
            <person name="Kashfia A."/>
            <person name="Keebler J."/>
            <person name="Kisamo H."/>
            <person name="Kovar C.L."/>
            <person name="Lago L.A."/>
            <person name="Lai C.-Y."/>
            <person name="Laidlaw J."/>
            <person name="Lara F."/>
            <person name="Le T.-K."/>
            <person name="Lee S.L."/>
            <person name="Legall F.H."/>
            <person name="Lemon S.J."/>
            <person name="Lewis L.R."/>
            <person name="Li B."/>
            <person name="Liu Y."/>
            <person name="Liu Y.-S."/>
            <person name="Lopez J."/>
            <person name="Lozado R.J."/>
            <person name="Lu J."/>
            <person name="Madu R.C."/>
            <person name="Maheshwari M."/>
            <person name="Maheshwari R."/>
            <person name="Malloy K."/>
            <person name="Martinez E."/>
            <person name="Mathew T."/>
            <person name="Mercado I.C."/>
            <person name="Mercado C."/>
            <person name="Meyer B."/>
            <person name="Montgomery K."/>
            <person name="Morgan M.B."/>
            <person name="Munidasa M."/>
            <person name="Nazareth L.V."/>
            <person name="Nelson J."/>
            <person name="Ng B.M."/>
            <person name="Nguyen N.B."/>
            <person name="Nguyen P.Q."/>
            <person name="Nguyen T."/>
            <person name="Obregon M."/>
            <person name="Okwuonu G.O."/>
            <person name="Onwere C.G."/>
            <person name="Orozco G."/>
            <person name="Parra A."/>
            <person name="Patel S."/>
            <person name="Patil S."/>
            <person name="Perez A."/>
            <person name="Perez Y."/>
            <person name="Pham C."/>
            <person name="Primus E.L."/>
            <person name="Pu L.-L."/>
            <person name="Puazo M."/>
            <person name="Qin X."/>
            <person name="Quiroz J.B."/>
            <person name="Reese J."/>
            <person name="Richards S."/>
            <person name="Rives C.M."/>
            <person name="Robberts R."/>
            <person name="Ruiz S.J."/>
            <person name="Ruiz M.J."/>
            <person name="Santibanez J."/>
            <person name="Schneider B.W."/>
            <person name="Sisson I."/>
            <person name="Smith M."/>
            <person name="Sodergren E."/>
            <person name="Song X.-Z."/>
            <person name="Song B.B."/>
            <person name="Summersgill H."/>
            <person name="Thelus R."/>
            <person name="Thornton R.D."/>
            <person name="Trejos Z.Y."/>
            <person name="Usmani K."/>
            <person name="Vattathil S."/>
            <person name="Villasana D."/>
            <person name="Walker D.L."/>
            <person name="Wang S."/>
            <person name="Wang K."/>
            <person name="White C.S."/>
            <person name="Williams A.C."/>
            <person name="Williamson J."/>
            <person name="Wilson K."/>
            <person name="Woghiren I.O."/>
            <person name="Woodworth J.R."/>
            <person name="Worley K.C."/>
            <person name="Wright R.A."/>
            <person name="Wu W."/>
            <person name="Young L."/>
            <person name="Zhang L."/>
            <person name="Zhang J."/>
            <person name="Zhu Y."/>
            <person name="Muzny D.M."/>
            <person name="Weinstock G."/>
            <person name="Gibbs R.A."/>
        </authorList>
    </citation>
    <scope>NUCLEOTIDE SEQUENCE [LARGE SCALE GENOMIC DNA]</scope>
    <source>
        <strain evidence="2">LSR1</strain>
    </source>
</reference>
<dbReference type="EnsemblMetazoa" id="XM_029487777.1">
    <property type="protein sequence ID" value="XP_029343637.1"/>
    <property type="gene ID" value="LOC115033790"/>
</dbReference>
<dbReference type="InterPro" id="IPR052958">
    <property type="entry name" value="IFN-induced_PKR_regulator"/>
</dbReference>
<dbReference type="GeneID" id="115033790"/>
<evidence type="ECO:0000313" key="1">
    <source>
        <dbReference type="EnsemblMetazoa" id="XP_029343637.1"/>
    </source>
</evidence>
<dbReference type="Proteomes" id="UP000007819">
    <property type="component" value="Chromosome A1"/>
</dbReference>
<dbReference type="AlphaFoldDB" id="A0A8R2NMK2"/>